<protein>
    <submittedName>
        <fullName evidence="1">Uncharacterized protein</fullName>
    </submittedName>
</protein>
<sequence>MKRCWRNVGRVSSFVFIDAVARYGRVDEFFGCFKTNIIDQIGA</sequence>
<proteinExistence type="predicted"/>
<evidence type="ECO:0000313" key="2">
    <source>
        <dbReference type="Proteomes" id="UP001597510"/>
    </source>
</evidence>
<gene>
    <name evidence="1" type="ORF">ACFSR2_19135</name>
</gene>
<keyword evidence="2" id="KW-1185">Reference proteome</keyword>
<evidence type="ECO:0000313" key="1">
    <source>
        <dbReference type="EMBL" id="MFD2523019.1"/>
    </source>
</evidence>
<name>A0ABW5JAB0_9BACT</name>
<dbReference type="Proteomes" id="UP001597510">
    <property type="component" value="Unassembled WGS sequence"/>
</dbReference>
<reference evidence="2" key="1">
    <citation type="journal article" date="2019" name="Int. J. Syst. Evol. Microbiol.">
        <title>The Global Catalogue of Microorganisms (GCM) 10K type strain sequencing project: providing services to taxonomists for standard genome sequencing and annotation.</title>
        <authorList>
            <consortium name="The Broad Institute Genomics Platform"/>
            <consortium name="The Broad Institute Genome Sequencing Center for Infectious Disease"/>
            <person name="Wu L."/>
            <person name="Ma J."/>
        </authorList>
    </citation>
    <scope>NUCLEOTIDE SEQUENCE [LARGE SCALE GENOMIC DNA]</scope>
    <source>
        <strain evidence="2">KCTC 52344</strain>
    </source>
</reference>
<accession>A0ABW5JAB0</accession>
<dbReference type="EMBL" id="JBHULC010000027">
    <property type="protein sequence ID" value="MFD2523019.1"/>
    <property type="molecule type" value="Genomic_DNA"/>
</dbReference>
<comment type="caution">
    <text evidence="1">The sequence shown here is derived from an EMBL/GenBank/DDBJ whole genome shotgun (WGS) entry which is preliminary data.</text>
</comment>
<organism evidence="1 2">
    <name type="scientific">Emticicia soli</name>
    <dbReference type="NCBI Taxonomy" id="2027878"/>
    <lineage>
        <taxon>Bacteria</taxon>
        <taxon>Pseudomonadati</taxon>
        <taxon>Bacteroidota</taxon>
        <taxon>Cytophagia</taxon>
        <taxon>Cytophagales</taxon>
        <taxon>Leadbetterellaceae</taxon>
        <taxon>Emticicia</taxon>
    </lineage>
</organism>